<proteinExistence type="predicted"/>
<feature type="chain" id="PRO_5046438256" description="DUF4878 domain-containing protein" evidence="2">
    <location>
        <begin position="21"/>
        <end position="154"/>
    </location>
</feature>
<evidence type="ECO:0000313" key="3">
    <source>
        <dbReference type="EMBL" id="MFC4076316.1"/>
    </source>
</evidence>
<sequence length="154" mass="18533">MKGKWRFITLLFCLTILMTACEWGEKQKDHSDQTVETFFTDLWLNRDYEKAKAMTAKSLSTKELSKEAKKVSDQKWKRIRKVYLMYREMPGGDSDQREYLLYAIDYERRIRLRMERSSEGWKVTGIDSQQVKDMDTEEMNRHKWKGRELQGEVD</sequence>
<name>A0ABV8JGF2_9BACL</name>
<dbReference type="EMBL" id="JBHSAP010000007">
    <property type="protein sequence ID" value="MFC4076316.1"/>
    <property type="molecule type" value="Genomic_DNA"/>
</dbReference>
<accession>A0ABV8JGF2</accession>
<organism evidence="3 4">
    <name type="scientific">Salinithrix halophila</name>
    <dbReference type="NCBI Taxonomy" id="1485204"/>
    <lineage>
        <taxon>Bacteria</taxon>
        <taxon>Bacillati</taxon>
        <taxon>Bacillota</taxon>
        <taxon>Bacilli</taxon>
        <taxon>Bacillales</taxon>
        <taxon>Thermoactinomycetaceae</taxon>
        <taxon>Salinithrix</taxon>
    </lineage>
</organism>
<reference evidence="4" key="1">
    <citation type="journal article" date="2019" name="Int. J. Syst. Evol. Microbiol.">
        <title>The Global Catalogue of Microorganisms (GCM) 10K type strain sequencing project: providing services to taxonomists for standard genome sequencing and annotation.</title>
        <authorList>
            <consortium name="The Broad Institute Genomics Platform"/>
            <consortium name="The Broad Institute Genome Sequencing Center for Infectious Disease"/>
            <person name="Wu L."/>
            <person name="Ma J."/>
        </authorList>
    </citation>
    <scope>NUCLEOTIDE SEQUENCE [LARGE SCALE GENOMIC DNA]</scope>
    <source>
        <strain evidence="4">IBRC-M 10813</strain>
    </source>
</reference>
<evidence type="ECO:0000256" key="1">
    <source>
        <dbReference type="SAM" id="MobiDB-lite"/>
    </source>
</evidence>
<feature type="region of interest" description="Disordered" evidence="1">
    <location>
        <begin position="133"/>
        <end position="154"/>
    </location>
</feature>
<comment type="caution">
    <text evidence="3">The sequence shown here is derived from an EMBL/GenBank/DDBJ whole genome shotgun (WGS) entry which is preliminary data.</text>
</comment>
<keyword evidence="2" id="KW-0732">Signal</keyword>
<feature type="signal peptide" evidence="2">
    <location>
        <begin position="1"/>
        <end position="20"/>
    </location>
</feature>
<evidence type="ECO:0000256" key="2">
    <source>
        <dbReference type="SAM" id="SignalP"/>
    </source>
</evidence>
<protein>
    <recommendedName>
        <fullName evidence="5">DUF4878 domain-containing protein</fullName>
    </recommendedName>
</protein>
<dbReference type="RefSeq" id="WP_380703049.1">
    <property type="nucleotide sequence ID" value="NZ_JBHSAP010000007.1"/>
</dbReference>
<dbReference type="Proteomes" id="UP001595843">
    <property type="component" value="Unassembled WGS sequence"/>
</dbReference>
<keyword evidence="4" id="KW-1185">Reference proteome</keyword>
<evidence type="ECO:0008006" key="5">
    <source>
        <dbReference type="Google" id="ProtNLM"/>
    </source>
</evidence>
<evidence type="ECO:0000313" key="4">
    <source>
        <dbReference type="Proteomes" id="UP001595843"/>
    </source>
</evidence>
<dbReference type="PROSITE" id="PS51257">
    <property type="entry name" value="PROKAR_LIPOPROTEIN"/>
    <property type="match status" value="1"/>
</dbReference>
<gene>
    <name evidence="3" type="ORF">ACFOUO_05765</name>
</gene>